<dbReference type="RefSeq" id="WP_053224313.1">
    <property type="nucleotide sequence ID" value="NZ_JSVA01000016.1"/>
</dbReference>
<dbReference type="Proteomes" id="UP000036908">
    <property type="component" value="Unassembled WGS sequence"/>
</dbReference>
<proteinExistence type="predicted"/>
<protein>
    <submittedName>
        <fullName evidence="1">Uncharacterized protein</fullName>
    </submittedName>
</protein>
<evidence type="ECO:0000313" key="1">
    <source>
        <dbReference type="EMBL" id="KOF02089.1"/>
    </source>
</evidence>
<keyword evidence="2" id="KW-1185">Reference proteome</keyword>
<accession>A0A0L8AIA7</accession>
<dbReference type="OrthoDB" id="821958at2"/>
<dbReference type="PATRIC" id="fig|1566026.4.peg.1058"/>
<comment type="caution">
    <text evidence="1">The sequence shown here is derived from an EMBL/GenBank/DDBJ whole genome shotgun (WGS) entry which is preliminary data.</text>
</comment>
<gene>
    <name evidence="1" type="ORF">OB69_13750</name>
</gene>
<name>A0A0L8AIA7_9BACT</name>
<dbReference type="Pfam" id="PF19781">
    <property type="entry name" value="DUF6266"/>
    <property type="match status" value="1"/>
</dbReference>
<evidence type="ECO:0000313" key="2">
    <source>
        <dbReference type="Proteomes" id="UP000036908"/>
    </source>
</evidence>
<organism evidence="1 2">
    <name type="scientific">Roseivirga seohaensis subsp. aquiponti</name>
    <dbReference type="NCBI Taxonomy" id="1566026"/>
    <lineage>
        <taxon>Bacteria</taxon>
        <taxon>Pseudomonadati</taxon>
        <taxon>Bacteroidota</taxon>
        <taxon>Cytophagia</taxon>
        <taxon>Cytophagales</taxon>
        <taxon>Roseivirgaceae</taxon>
        <taxon>Roseivirga</taxon>
    </lineage>
</organism>
<dbReference type="InterPro" id="IPR046233">
    <property type="entry name" value="DUF6266"/>
</dbReference>
<dbReference type="AlphaFoldDB" id="A0A0L8AIA7"/>
<dbReference type="EMBL" id="JSVA01000016">
    <property type="protein sequence ID" value="KOF02089.1"/>
    <property type="molecule type" value="Genomic_DNA"/>
</dbReference>
<reference evidence="2" key="1">
    <citation type="submission" date="2014-11" db="EMBL/GenBank/DDBJ databases">
        <title>Genome sequencing of Roseivirga sp. D-25.</title>
        <authorList>
            <person name="Selvaratnam C."/>
            <person name="Thevarajoo S."/>
            <person name="Goh K.M."/>
            <person name="Eee R."/>
            <person name="Chan K.-G."/>
            <person name="Chong C.S."/>
        </authorList>
    </citation>
    <scope>NUCLEOTIDE SEQUENCE [LARGE SCALE GENOMIC DNA]</scope>
    <source>
        <strain evidence="2">D-25</strain>
    </source>
</reference>
<sequence>MGKINQGILGGVSGQVGNVIGGTWKGIDYLRIKPSSVANPRTEGQVDQRSKFSTVLRFLQPMTDFLRVGFKLYANRMTQFNAAMSYNLNNAVTGAYPNFMIDYASSLVTRGNLTGAANGAATSPSAGNVEATWTDNSGSGSAQATDKALIVLLNTTRGEAVFTTAGPARSAGSATIPVPSEYSGEDVEVFLGFVSEDGTKVANSVYLGSVTVA</sequence>